<accession>A0A0M0C2N2</accession>
<dbReference type="EMBL" id="LFWU01000002">
    <property type="protein sequence ID" value="KON34641.1"/>
    <property type="molecule type" value="Genomic_DNA"/>
</dbReference>
<comment type="caution">
    <text evidence="1">The sequence shown here is derived from an EMBL/GenBank/DDBJ whole genome shotgun (WGS) entry which is preliminary data.</text>
</comment>
<protein>
    <submittedName>
        <fullName evidence="1">Uncharacterized protein</fullName>
    </submittedName>
</protein>
<organism evidence="1 2">
    <name type="scientific">miscellaneous Crenarchaeota group-1 archaeon SG8-32-1</name>
    <dbReference type="NCBI Taxonomy" id="1685124"/>
    <lineage>
        <taxon>Archaea</taxon>
        <taxon>Candidatus Bathyarchaeota</taxon>
        <taxon>MCG-1</taxon>
    </lineage>
</organism>
<dbReference type="Proteomes" id="UP000037237">
    <property type="component" value="Unassembled WGS sequence"/>
</dbReference>
<sequence length="172" mass="19749">MLLECEITKKAEFEPADMLHKQWLDFSKRHDVNKDIKILSRILNDPSYIARNEQEILNTLFDATLIILDSTPELNKEQKTRAQYYSYNLCQCDACQKDCGAHINKKGQIRISKKAFQNTLKQSGSSPPGLLELMFIILYEILSGVFFELDGEAIAERTEKVWKSGMDVLAQD</sequence>
<evidence type="ECO:0000313" key="1">
    <source>
        <dbReference type="EMBL" id="KON34641.1"/>
    </source>
</evidence>
<dbReference type="AlphaFoldDB" id="A0A0M0C2N2"/>
<reference evidence="1 2" key="1">
    <citation type="submission" date="2015-06" db="EMBL/GenBank/DDBJ databases">
        <title>New insights into the roles of widespread benthic archaea in carbon and nitrogen cycling.</title>
        <authorList>
            <person name="Lazar C.S."/>
            <person name="Baker B.J."/>
            <person name="Seitz K.W."/>
            <person name="Hyde A.S."/>
            <person name="Dick G.J."/>
            <person name="Hinrichs K.-U."/>
            <person name="Teske A.P."/>
        </authorList>
    </citation>
    <scope>NUCLEOTIDE SEQUENCE [LARGE SCALE GENOMIC DNA]</scope>
    <source>
        <strain evidence="1">SG8-32-1</strain>
    </source>
</reference>
<evidence type="ECO:0000313" key="2">
    <source>
        <dbReference type="Proteomes" id="UP000037237"/>
    </source>
</evidence>
<proteinExistence type="predicted"/>
<name>A0A0M0C2N2_9ARCH</name>
<gene>
    <name evidence="1" type="ORF">AC477_00150</name>
</gene>